<gene>
    <name evidence="10" type="ORF">CNMCM5623_009763</name>
</gene>
<evidence type="ECO:0000256" key="4">
    <source>
        <dbReference type="ARBA" id="ARBA00022692"/>
    </source>
</evidence>
<dbReference type="AlphaFoldDB" id="A0A8H6Q4J9"/>
<organism evidence="10 11">
    <name type="scientific">Aspergillus felis</name>
    <dbReference type="NCBI Taxonomy" id="1287682"/>
    <lineage>
        <taxon>Eukaryota</taxon>
        <taxon>Fungi</taxon>
        <taxon>Dikarya</taxon>
        <taxon>Ascomycota</taxon>
        <taxon>Pezizomycotina</taxon>
        <taxon>Eurotiomycetes</taxon>
        <taxon>Eurotiomycetidae</taxon>
        <taxon>Eurotiales</taxon>
        <taxon>Aspergillaceae</taxon>
        <taxon>Aspergillus</taxon>
        <taxon>Aspergillus subgen. Fumigati</taxon>
    </lineage>
</organism>
<evidence type="ECO:0000313" key="11">
    <source>
        <dbReference type="Proteomes" id="UP000654922"/>
    </source>
</evidence>
<feature type="transmembrane region" description="Helical" evidence="8">
    <location>
        <begin position="53"/>
        <end position="75"/>
    </location>
</feature>
<dbReference type="PANTHER" id="PTHR10926">
    <property type="entry name" value="CELL CYCLE CONTROL PROTEIN 50"/>
    <property type="match status" value="1"/>
</dbReference>
<dbReference type="Pfam" id="PF05572">
    <property type="entry name" value="Peptidase_M43"/>
    <property type="match status" value="1"/>
</dbReference>
<feature type="compositionally biased region" description="Polar residues" evidence="7">
    <location>
        <begin position="1"/>
        <end position="12"/>
    </location>
</feature>
<dbReference type="Proteomes" id="UP000654922">
    <property type="component" value="Unassembled WGS sequence"/>
</dbReference>
<comment type="similarity">
    <text evidence="3">Belongs to the CDC50/LEM3 family.</text>
</comment>
<keyword evidence="5 8" id="KW-1133">Transmembrane helix</keyword>
<dbReference type="OrthoDB" id="340608at2759"/>
<evidence type="ECO:0000259" key="9">
    <source>
        <dbReference type="Pfam" id="PF05572"/>
    </source>
</evidence>
<evidence type="ECO:0000256" key="1">
    <source>
        <dbReference type="ARBA" id="ARBA00004141"/>
    </source>
</evidence>
<dbReference type="GO" id="GO:0005794">
    <property type="term" value="C:Golgi apparatus"/>
    <property type="evidence" value="ECO:0007669"/>
    <property type="project" value="TreeGrafter"/>
</dbReference>
<dbReference type="EMBL" id="JACBAE010001315">
    <property type="protein sequence ID" value="KAF7165624.1"/>
    <property type="molecule type" value="Genomic_DNA"/>
</dbReference>
<dbReference type="Pfam" id="PF03381">
    <property type="entry name" value="CDC50"/>
    <property type="match status" value="1"/>
</dbReference>
<feature type="region of interest" description="Disordered" evidence="7">
    <location>
        <begin position="1"/>
        <end position="36"/>
    </location>
</feature>
<evidence type="ECO:0000256" key="7">
    <source>
        <dbReference type="SAM" id="MobiDB-lite"/>
    </source>
</evidence>
<dbReference type="GO" id="GO:0005783">
    <property type="term" value="C:endoplasmic reticulum"/>
    <property type="evidence" value="ECO:0007669"/>
    <property type="project" value="TreeGrafter"/>
</dbReference>
<keyword evidence="6 8" id="KW-0472">Membrane</keyword>
<feature type="domain" description="Peptidase M43 pregnancy-associated plasma-A" evidence="9">
    <location>
        <begin position="608"/>
        <end position="698"/>
    </location>
</feature>
<dbReference type="InterPro" id="IPR024079">
    <property type="entry name" value="MetalloPept_cat_dom_sf"/>
</dbReference>
<sequence>MSNVETPQTGSLKDQARGGQTDSDKKSKTRRPANTAFRQQRLKAWQPILTPRSVLPIFFVFGVIFAPIGGLLLWASSQVQEISIDYSECAEKAPSYPVSIADRVKSSFKSSTGQSTPTWERRIENGTTICRLSFEVPDDLGPPVFLYYRLTNFYQNHRRYVKSLDIDQLKGKAVDNKTIDGGSCDPLKLDPTGKAYYPCGLIANSQFNDTIHSPELLSDLNPTVYFMTNKGIAWDSDKELIKTTQYKPWEVVPPPNWHDRYPNGYIDGIPDLHEDEDFMVWMRTAALPAFSKLSRRNDSVSMKAGSYRLDIEDRFPVTEYGGTKSILISTRTVIGGQNPFMGIAYVVVGGICVLLGALFTLAHLVRPRKAQSLLRAGMTDLDRMPVDTGSTSKLPLSGVHMIIGTNFTAIALDITGRSLCATGGPDAALRAEHERLGAFESHPDRVPYDMRRALEPIEIEMWFHIVSGETDADLVTDEMVTLQLHSLQKAYENAAISYRLKGVTRHVNKTWARNGDDSAMKKALRKGGYSTLNVYFQTDLQPPSTTDFARWTSESDNRHAYNSDPASPSVLGFCTLPDPSINASSPRVSYSKDGCNVLAKTMPGGPITHYNRGGTAIHEIGHWNGLLHTFEGESCSKENAGDYIADTPQQSVPTDGCPSQKDSCPDSPGFDAIHNFMDYSSDDCYASFTSNQLKRMRDMWFSMRKGK</sequence>
<evidence type="ECO:0000256" key="3">
    <source>
        <dbReference type="ARBA" id="ARBA00009457"/>
    </source>
</evidence>
<dbReference type="GO" id="GO:0008237">
    <property type="term" value="F:metallopeptidase activity"/>
    <property type="evidence" value="ECO:0007669"/>
    <property type="project" value="InterPro"/>
</dbReference>
<evidence type="ECO:0000313" key="10">
    <source>
        <dbReference type="EMBL" id="KAF7165624.1"/>
    </source>
</evidence>
<comment type="caution">
    <text evidence="10">The sequence shown here is derived from an EMBL/GenBank/DDBJ whole genome shotgun (WGS) entry which is preliminary data.</text>
</comment>
<comment type="similarity">
    <text evidence="2">Belongs to the peptidase M43B family.</text>
</comment>
<reference evidence="10" key="1">
    <citation type="submission" date="2020-06" db="EMBL/GenBank/DDBJ databases">
        <title>Draft genome sequences of strains closely related to Aspergillus parafelis and Aspergillus hiratsukae.</title>
        <authorList>
            <person name="Dos Santos R.A.C."/>
            <person name="Rivero-Menendez O."/>
            <person name="Steenwyk J.L."/>
            <person name="Mead M.E."/>
            <person name="Goldman G.H."/>
            <person name="Alastruey-Izquierdo A."/>
            <person name="Rokas A."/>
        </authorList>
    </citation>
    <scope>NUCLEOTIDE SEQUENCE</scope>
    <source>
        <strain evidence="10">CNM-CM5623</strain>
    </source>
</reference>
<name>A0A8H6Q4J9_9EURO</name>
<protein>
    <recommendedName>
        <fullName evidence="9">Peptidase M43 pregnancy-associated plasma-A domain-containing protein</fullName>
    </recommendedName>
</protein>
<keyword evidence="4 8" id="KW-0812">Transmembrane</keyword>
<evidence type="ECO:0000256" key="2">
    <source>
        <dbReference type="ARBA" id="ARBA00008721"/>
    </source>
</evidence>
<dbReference type="GO" id="GO:0005886">
    <property type="term" value="C:plasma membrane"/>
    <property type="evidence" value="ECO:0007669"/>
    <property type="project" value="TreeGrafter"/>
</dbReference>
<dbReference type="InterPro" id="IPR008754">
    <property type="entry name" value="Peptidase_M43"/>
</dbReference>
<comment type="subcellular location">
    <subcellularLocation>
        <location evidence="1">Membrane</location>
        <topology evidence="1">Multi-pass membrane protein</topology>
    </subcellularLocation>
</comment>
<accession>A0A8H6Q4J9</accession>
<dbReference type="PANTHER" id="PTHR10926:SF0">
    <property type="entry name" value="CDC50, ISOFORM A"/>
    <property type="match status" value="1"/>
</dbReference>
<evidence type="ECO:0000256" key="8">
    <source>
        <dbReference type="SAM" id="Phobius"/>
    </source>
</evidence>
<proteinExistence type="inferred from homology"/>
<evidence type="ECO:0000256" key="6">
    <source>
        <dbReference type="ARBA" id="ARBA00023136"/>
    </source>
</evidence>
<dbReference type="InterPro" id="IPR005045">
    <property type="entry name" value="CDC50/LEM3_fam"/>
</dbReference>
<evidence type="ECO:0000256" key="5">
    <source>
        <dbReference type="ARBA" id="ARBA00022989"/>
    </source>
</evidence>
<dbReference type="CDD" id="cd04275">
    <property type="entry name" value="ZnMc_pappalysin_like"/>
    <property type="match status" value="1"/>
</dbReference>
<dbReference type="SUPFAM" id="SSF55486">
    <property type="entry name" value="Metalloproteases ('zincins'), catalytic domain"/>
    <property type="match status" value="1"/>
</dbReference>
<feature type="transmembrane region" description="Helical" evidence="8">
    <location>
        <begin position="340"/>
        <end position="365"/>
    </location>
</feature>
<dbReference type="Gene3D" id="3.40.390.10">
    <property type="entry name" value="Collagenase (Catalytic Domain)"/>
    <property type="match status" value="1"/>
</dbReference>